<dbReference type="InterPro" id="IPR016090">
    <property type="entry name" value="PLA2-like_dom"/>
</dbReference>
<gene>
    <name evidence="8" type="ORF">GSOID_T00013113001</name>
</gene>
<evidence type="ECO:0000313" key="8">
    <source>
        <dbReference type="EMBL" id="CBY24939.1"/>
    </source>
</evidence>
<dbReference type="PANTHER" id="PTHR11716:SF106">
    <property type="entry name" value="PHOSPHOLIPASE A2 A2-ACTITOXIN-UCS2A-LIKE"/>
    <property type="match status" value="1"/>
</dbReference>
<evidence type="ECO:0000256" key="1">
    <source>
        <dbReference type="ARBA" id="ARBA00004613"/>
    </source>
</evidence>
<keyword evidence="6" id="KW-1133">Transmembrane helix</keyword>
<dbReference type="GO" id="GO:0005576">
    <property type="term" value="C:extracellular region"/>
    <property type="evidence" value="ECO:0007669"/>
    <property type="project" value="UniProtKB-SubCell"/>
</dbReference>
<feature type="binding site" evidence="4">
    <location>
        <position position="136"/>
    </location>
    <ligand>
        <name>Ca(2+)</name>
        <dbReference type="ChEBI" id="CHEBI:29108"/>
    </ligand>
</feature>
<dbReference type="GO" id="GO:0050482">
    <property type="term" value="P:arachidonate secretion"/>
    <property type="evidence" value="ECO:0007669"/>
    <property type="project" value="InterPro"/>
</dbReference>
<feature type="disulfide bond" evidence="5">
    <location>
        <begin position="202"/>
        <end position="218"/>
    </location>
</feature>
<evidence type="ECO:0000256" key="3">
    <source>
        <dbReference type="ARBA" id="ARBA00022525"/>
    </source>
</evidence>
<accession>E4XKF0</accession>
<keyword evidence="6" id="KW-0812">Transmembrane</keyword>
<organism evidence="8">
    <name type="scientific">Oikopleura dioica</name>
    <name type="common">Tunicate</name>
    <dbReference type="NCBI Taxonomy" id="34765"/>
    <lineage>
        <taxon>Eukaryota</taxon>
        <taxon>Metazoa</taxon>
        <taxon>Chordata</taxon>
        <taxon>Tunicata</taxon>
        <taxon>Appendicularia</taxon>
        <taxon>Copelata</taxon>
        <taxon>Oikopleuridae</taxon>
        <taxon>Oikopleura</taxon>
    </lineage>
</organism>
<keyword evidence="9" id="KW-1185">Reference proteome</keyword>
<dbReference type="SUPFAM" id="SSF48619">
    <property type="entry name" value="Phospholipase A2, PLA2"/>
    <property type="match status" value="1"/>
</dbReference>
<evidence type="ECO:0000256" key="4">
    <source>
        <dbReference type="PIRSR" id="PIRSR601211-2"/>
    </source>
</evidence>
<dbReference type="InParanoid" id="E4XKF0"/>
<keyword evidence="5" id="KW-1015">Disulfide bond</keyword>
<comment type="similarity">
    <text evidence="2">Belongs to the phospholipase A2 family. Group I subfamily. D49 sub-subfamily.</text>
</comment>
<comment type="cofactor">
    <cofactor evidence="4">
        <name>Ca(2+)</name>
        <dbReference type="ChEBI" id="CHEBI:29108"/>
    </cofactor>
    <text evidence="4">Binds 1 Ca(2+) ion per subunit.</text>
</comment>
<protein>
    <recommendedName>
        <fullName evidence="7">Phospholipase A2-like central domain-containing protein</fullName>
    </recommendedName>
</protein>
<dbReference type="OrthoDB" id="10394794at2759"/>
<dbReference type="Pfam" id="PF00068">
    <property type="entry name" value="Phospholip_A2_1"/>
    <property type="match status" value="1"/>
</dbReference>
<feature type="disulfide bond" evidence="5">
    <location>
        <begin position="137"/>
        <end position="160"/>
    </location>
</feature>
<keyword evidence="6" id="KW-0472">Membrane</keyword>
<keyword evidence="3" id="KW-0964">Secreted</keyword>
<name>E4XKF0_OIKDI</name>
<keyword evidence="4" id="KW-0106">Calcium</keyword>
<dbReference type="GO" id="GO:0005543">
    <property type="term" value="F:phospholipid binding"/>
    <property type="evidence" value="ECO:0007669"/>
    <property type="project" value="TreeGrafter"/>
</dbReference>
<dbReference type="GO" id="GO:0016042">
    <property type="term" value="P:lipid catabolic process"/>
    <property type="evidence" value="ECO:0007669"/>
    <property type="project" value="InterPro"/>
</dbReference>
<dbReference type="GO" id="GO:0047498">
    <property type="term" value="F:calcium-dependent phospholipase A2 activity"/>
    <property type="evidence" value="ECO:0007669"/>
    <property type="project" value="TreeGrafter"/>
</dbReference>
<feature type="disulfide bond" evidence="5">
    <location>
        <begin position="179"/>
        <end position="213"/>
    </location>
</feature>
<dbReference type="GO" id="GO:0006644">
    <property type="term" value="P:phospholipid metabolic process"/>
    <property type="evidence" value="ECO:0007669"/>
    <property type="project" value="InterPro"/>
</dbReference>
<evidence type="ECO:0000256" key="6">
    <source>
        <dbReference type="SAM" id="Phobius"/>
    </source>
</evidence>
<dbReference type="AlphaFoldDB" id="E4XKF0"/>
<dbReference type="SMART" id="SM00085">
    <property type="entry name" value="PA2c"/>
    <property type="match status" value="1"/>
</dbReference>
<evidence type="ECO:0000256" key="5">
    <source>
        <dbReference type="PIRSR" id="PIRSR601211-3"/>
    </source>
</evidence>
<dbReference type="Gene3D" id="1.20.90.10">
    <property type="entry name" value="Phospholipase A2 domain"/>
    <property type="match status" value="1"/>
</dbReference>
<proteinExistence type="inferred from homology"/>
<comment type="subcellular location">
    <subcellularLocation>
        <location evidence="1">Secreted</location>
    </subcellularLocation>
</comment>
<dbReference type="Proteomes" id="UP000001307">
    <property type="component" value="Unassembled WGS sequence"/>
</dbReference>
<feature type="domain" description="Phospholipase A2-like central" evidence="7">
    <location>
        <begin position="110"/>
        <end position="253"/>
    </location>
</feature>
<feature type="disulfide bond" evidence="5">
    <location>
        <begin position="166"/>
        <end position="220"/>
    </location>
</feature>
<reference evidence="8" key="1">
    <citation type="journal article" date="2010" name="Science">
        <title>Plasticity of animal genome architecture unmasked by rapid evolution of a pelagic tunicate.</title>
        <authorList>
            <person name="Denoeud F."/>
            <person name="Henriet S."/>
            <person name="Mungpakdee S."/>
            <person name="Aury J.M."/>
            <person name="Da Silva C."/>
            <person name="Brinkmann H."/>
            <person name="Mikhaleva J."/>
            <person name="Olsen L.C."/>
            <person name="Jubin C."/>
            <person name="Canestro C."/>
            <person name="Bouquet J.M."/>
            <person name="Danks G."/>
            <person name="Poulain J."/>
            <person name="Campsteijn C."/>
            <person name="Adamski M."/>
            <person name="Cross I."/>
            <person name="Yadetie F."/>
            <person name="Muffato M."/>
            <person name="Louis A."/>
            <person name="Butcher S."/>
            <person name="Tsagkogeorga G."/>
            <person name="Konrad A."/>
            <person name="Singh S."/>
            <person name="Jensen M.F."/>
            <person name="Cong E.H."/>
            <person name="Eikeseth-Otteraa H."/>
            <person name="Noel B."/>
            <person name="Anthouard V."/>
            <person name="Porcel B.M."/>
            <person name="Kachouri-Lafond R."/>
            <person name="Nishino A."/>
            <person name="Ugolini M."/>
            <person name="Chourrout P."/>
            <person name="Nishida H."/>
            <person name="Aasland R."/>
            <person name="Huzurbazar S."/>
            <person name="Westhof E."/>
            <person name="Delsuc F."/>
            <person name="Lehrach H."/>
            <person name="Reinhardt R."/>
            <person name="Weissenbach J."/>
            <person name="Roy S.W."/>
            <person name="Artiguenave F."/>
            <person name="Postlethwait J.H."/>
            <person name="Manak J.R."/>
            <person name="Thompson E.M."/>
            <person name="Jaillon O."/>
            <person name="Du Pasquier L."/>
            <person name="Boudinot P."/>
            <person name="Liberles D.A."/>
            <person name="Volff J.N."/>
            <person name="Philippe H."/>
            <person name="Lenhard B."/>
            <person name="Roest Crollius H."/>
            <person name="Wincker P."/>
            <person name="Chourrout D."/>
        </authorList>
    </citation>
    <scope>NUCLEOTIDE SEQUENCE [LARGE SCALE GENOMIC DNA]</scope>
</reference>
<dbReference type="EMBL" id="FN653064">
    <property type="protein sequence ID" value="CBY24939.1"/>
    <property type="molecule type" value="Genomic_DNA"/>
</dbReference>
<dbReference type="InterPro" id="IPR036444">
    <property type="entry name" value="PLipase_A2_dom_sf"/>
</dbReference>
<dbReference type="InterPro" id="IPR001211">
    <property type="entry name" value="PLA2"/>
</dbReference>
<evidence type="ECO:0000313" key="9">
    <source>
        <dbReference type="Proteomes" id="UP000001307"/>
    </source>
</evidence>
<feature type="transmembrane region" description="Helical" evidence="6">
    <location>
        <begin position="28"/>
        <end position="46"/>
    </location>
</feature>
<dbReference type="GO" id="GO:0005509">
    <property type="term" value="F:calcium ion binding"/>
    <property type="evidence" value="ECO:0007669"/>
    <property type="project" value="InterPro"/>
</dbReference>
<sequence length="282" mass="32330">MTQIAIYNKNQQSKKYFFLERQTKRDFLIARMIISGFLYLAALVSANNMSWTGTFENFDFDALLAESDSPIAKELLSLSPLNSEEVKIDSRGYFDTEAQRAENRKRKLKSILEVVMFLQADRSAFALEKYLQYGCYCFPQRDAQLFVGRGDPVDEVDKVCKAFQTCYRCVGIDYGQEDCINSLGYEFEGKENKKTGERTLQCKDAKRSEESKCSNAQCECDKALAEGLAQMEIMWNPNNSAMYGGFMMESSCKRVERSVTERDSVDVRCCGYYPKVSFDFFS</sequence>
<evidence type="ECO:0000256" key="2">
    <source>
        <dbReference type="ARBA" id="ARBA00007892"/>
    </source>
</evidence>
<evidence type="ECO:0000259" key="7">
    <source>
        <dbReference type="SMART" id="SM00085"/>
    </source>
</evidence>
<dbReference type="PANTHER" id="PTHR11716">
    <property type="entry name" value="PHOSPHOLIPASE A2 FAMILY MEMBER"/>
    <property type="match status" value="1"/>
</dbReference>
<keyword evidence="4" id="KW-0479">Metal-binding</keyword>